<organism evidence="2 3">
    <name type="scientific">Sapientia aquatica</name>
    <dbReference type="NCBI Taxonomy" id="1549640"/>
    <lineage>
        <taxon>Bacteria</taxon>
        <taxon>Pseudomonadati</taxon>
        <taxon>Pseudomonadota</taxon>
        <taxon>Betaproteobacteria</taxon>
        <taxon>Burkholderiales</taxon>
        <taxon>Oxalobacteraceae</taxon>
        <taxon>Sapientia</taxon>
    </lineage>
</organism>
<keyword evidence="1" id="KW-0472">Membrane</keyword>
<name>A0A4R5W2A3_9BURK</name>
<accession>A0A4R5W2A3</accession>
<feature type="transmembrane region" description="Helical" evidence="1">
    <location>
        <begin position="56"/>
        <end position="76"/>
    </location>
</feature>
<feature type="transmembrane region" description="Helical" evidence="1">
    <location>
        <begin position="178"/>
        <end position="200"/>
    </location>
</feature>
<feature type="transmembrane region" description="Helical" evidence="1">
    <location>
        <begin position="102"/>
        <end position="124"/>
    </location>
</feature>
<keyword evidence="3" id="KW-1185">Reference proteome</keyword>
<proteinExistence type="predicted"/>
<keyword evidence="1" id="KW-1133">Transmembrane helix</keyword>
<dbReference type="OrthoDB" id="5966766at2"/>
<feature type="transmembrane region" description="Helical" evidence="1">
    <location>
        <begin position="247"/>
        <end position="269"/>
    </location>
</feature>
<feature type="transmembrane region" description="Helical" evidence="1">
    <location>
        <begin position="209"/>
        <end position="227"/>
    </location>
</feature>
<evidence type="ECO:0000313" key="3">
    <source>
        <dbReference type="Proteomes" id="UP000294829"/>
    </source>
</evidence>
<protein>
    <submittedName>
        <fullName evidence="2">Uncharacterized protein</fullName>
    </submittedName>
</protein>
<comment type="caution">
    <text evidence="2">The sequence shown here is derived from an EMBL/GenBank/DDBJ whole genome shotgun (WGS) entry which is preliminary data.</text>
</comment>
<sequence length="275" mass="31405">MSNFFNAARFIRLIQAHLTENRREYVGFAAVMCILDVVFILINLNTSGTSYFAFQFTSQMGWYGFGLAASSLIFAARHFRQLAKPGAAITHLMRPASQFEKCLLAFVFIGVLFPLAYTLFYTLLNYPAVQLAQHRYVAPSVCSTCPVQLAPDFRFYLPFISKLRSFNGAIQHSRDIRFTIQFLLILWSVQALIVGGVVYFKKSPFLRTFLALFFLCIGLSITTATWQTNVFWSTVYGDSGAYSLFEIILSILRWLLLPLILWIGVYFHVKEREVA</sequence>
<dbReference type="AlphaFoldDB" id="A0A4R5W2A3"/>
<dbReference type="RefSeq" id="WP_133327369.1">
    <property type="nucleotide sequence ID" value="NZ_SMYL01000003.1"/>
</dbReference>
<evidence type="ECO:0000256" key="1">
    <source>
        <dbReference type="SAM" id="Phobius"/>
    </source>
</evidence>
<evidence type="ECO:0000313" key="2">
    <source>
        <dbReference type="EMBL" id="TDK66462.1"/>
    </source>
</evidence>
<dbReference type="Proteomes" id="UP000294829">
    <property type="component" value="Unassembled WGS sequence"/>
</dbReference>
<gene>
    <name evidence="2" type="ORF">E2I14_08305</name>
</gene>
<dbReference type="EMBL" id="SMYL01000003">
    <property type="protein sequence ID" value="TDK66462.1"/>
    <property type="molecule type" value="Genomic_DNA"/>
</dbReference>
<feature type="transmembrane region" description="Helical" evidence="1">
    <location>
        <begin position="25"/>
        <end position="44"/>
    </location>
</feature>
<reference evidence="2 3" key="1">
    <citation type="submission" date="2019-03" db="EMBL/GenBank/DDBJ databases">
        <title>Sapientia aquatica gen. nov., sp. nov., isolated from a crater lake.</title>
        <authorList>
            <person name="Felfoldi T."/>
            <person name="Szabo A."/>
            <person name="Toth E."/>
            <person name="Schumann P."/>
            <person name="Keki Z."/>
            <person name="Marialigeti K."/>
            <person name="Mathe I."/>
        </authorList>
    </citation>
    <scope>NUCLEOTIDE SEQUENCE [LARGE SCALE GENOMIC DNA]</scope>
    <source>
        <strain evidence="2 3">SA-152</strain>
    </source>
</reference>
<keyword evidence="1" id="KW-0812">Transmembrane</keyword>